<organism evidence="2 3">
    <name type="scientific">Fusobacterium phage Fnu1</name>
    <dbReference type="NCBI Taxonomy" id="2530024"/>
    <lineage>
        <taxon>Viruses</taxon>
        <taxon>Duplodnaviria</taxon>
        <taxon>Heunggongvirae</taxon>
        <taxon>Uroviricota</taxon>
        <taxon>Caudoviricetes</taxon>
        <taxon>Latrobevirus</taxon>
        <taxon>Latrobevirus FNU1</taxon>
    </lineage>
</organism>
<keyword evidence="1" id="KW-0812">Transmembrane</keyword>
<keyword evidence="3" id="KW-1185">Reference proteome</keyword>
<name>A0A481W5R7_9CAUD</name>
<evidence type="ECO:0000313" key="2">
    <source>
        <dbReference type="EMBL" id="QBJ04209.1"/>
    </source>
</evidence>
<dbReference type="RefSeq" id="YP_010082942.1">
    <property type="nucleotide sequence ID" value="NC_055035.1"/>
</dbReference>
<dbReference type="Proteomes" id="UP000292160">
    <property type="component" value="Segment"/>
</dbReference>
<accession>A0A481W5R7</accession>
<dbReference type="GeneID" id="65071950"/>
<proteinExistence type="predicted"/>
<sequence length="74" mass="8520">MYWYNVLYNLFLILNMFSLPLLLLGVPILLVGLCERFLEDNKQGYYISSKVFKLSIIGAIVGLLIFLFIPATFI</sequence>
<feature type="transmembrane region" description="Helical" evidence="1">
    <location>
        <begin position="54"/>
        <end position="73"/>
    </location>
</feature>
<feature type="transmembrane region" description="Helical" evidence="1">
    <location>
        <begin position="6"/>
        <end position="33"/>
    </location>
</feature>
<keyword evidence="1" id="KW-1133">Transmembrane helix</keyword>
<protein>
    <submittedName>
        <fullName evidence="2">Multidrug efflux RND transporter permease subunit</fullName>
    </submittedName>
</protein>
<dbReference type="KEGG" id="vg:65071950"/>
<dbReference type="EMBL" id="MK554696">
    <property type="protein sequence ID" value="QBJ04209.1"/>
    <property type="molecule type" value="Genomic_DNA"/>
</dbReference>
<keyword evidence="1" id="KW-0472">Membrane</keyword>
<evidence type="ECO:0000256" key="1">
    <source>
        <dbReference type="SAM" id="Phobius"/>
    </source>
</evidence>
<reference evidence="2 3" key="1">
    <citation type="submission" date="2019-02" db="EMBL/GenBank/DDBJ databases">
        <title>Genomic, morphological and functional characterisation of novel bacteriophage Fnu1 capable of disrupt Fusobacterium nucleatum biofilm.</title>
        <authorList>
            <person name="Kabwe M."/>
            <person name="Brown T.L."/>
            <person name="Dashper S."/>
            <person name="Speirs L."/>
            <person name="Ku H."/>
            <person name="Petrovski S."/>
            <person name="Chan H.T."/>
            <person name="Lock P."/>
            <person name="Tucci J."/>
        </authorList>
    </citation>
    <scope>NUCLEOTIDE SEQUENCE [LARGE SCALE GENOMIC DNA]</scope>
</reference>
<evidence type="ECO:0000313" key="3">
    <source>
        <dbReference type="Proteomes" id="UP000292160"/>
    </source>
</evidence>